<dbReference type="Proteomes" id="UP000441029">
    <property type="component" value="Unassembled WGS sequence"/>
</dbReference>
<evidence type="ECO:0000256" key="5">
    <source>
        <dbReference type="ARBA" id="ARBA00022764"/>
    </source>
</evidence>
<dbReference type="NCBIfam" id="TIGR01096">
    <property type="entry name" value="3A0103s03R"/>
    <property type="match status" value="1"/>
</dbReference>
<dbReference type="Proteomes" id="UP000485085">
    <property type="component" value="Unassembled WGS sequence"/>
</dbReference>
<evidence type="ECO:0000313" key="54">
    <source>
        <dbReference type="Proteomes" id="UP000255239"/>
    </source>
</evidence>
<dbReference type="Proteomes" id="UP000269921">
    <property type="component" value="Unassembled WGS sequence"/>
</dbReference>
<dbReference type="EMBL" id="UGMG01000001">
    <property type="protein sequence ID" value="STV68406.1"/>
    <property type="molecule type" value="Genomic_DNA"/>
</dbReference>
<evidence type="ECO:0000313" key="36">
    <source>
        <dbReference type="EMBL" id="SWT09088.1"/>
    </source>
</evidence>
<dbReference type="KEGG" id="kpx:PMK1_02853"/>
<evidence type="ECO:0000313" key="71">
    <source>
        <dbReference type="Proteomes" id="UP000479475"/>
    </source>
</evidence>
<dbReference type="EMBL" id="CAAGWG010000024">
    <property type="protein sequence ID" value="VGD37397.1"/>
    <property type="molecule type" value="Genomic_DNA"/>
</dbReference>
<reference evidence="16 46" key="3">
    <citation type="submission" date="2017-03" db="EMBL/GenBank/DDBJ databases">
        <authorList>
            <person name="Fouts D."/>
            <person name="Stalin M.J."/>
            <person name="Chen L."/>
            <person name="Wright M."/>
            <person name="Sutton G."/>
            <person name="Nguyen K."/>
            <person name="Vanduin D."/>
            <person name="Rojas L."/>
            <person name="Hujer A."/>
            <person name="Hujer K."/>
            <person name="Bonomo R."/>
            <person name="Kreiswirth B."/>
            <person name="Adams M."/>
        </authorList>
    </citation>
    <scope>NUCLEOTIDE SEQUENCE [LARGE SCALE GENOMIC DNA]</scope>
    <source>
        <strain evidence="16 46">39383</strain>
    </source>
</reference>
<evidence type="ECO:0000313" key="26">
    <source>
        <dbReference type="EMBL" id="SAT48455.1"/>
    </source>
</evidence>
<dbReference type="PROSITE" id="PS01039">
    <property type="entry name" value="SBP_BACTERIAL_3"/>
    <property type="match status" value="1"/>
</dbReference>
<evidence type="ECO:0000256" key="2">
    <source>
        <dbReference type="ARBA" id="ARBA00010333"/>
    </source>
</evidence>
<keyword evidence="5" id="KW-0574">Periplasm</keyword>
<dbReference type="Pfam" id="PF00497">
    <property type="entry name" value="SBP_bac_3"/>
    <property type="match status" value="1"/>
</dbReference>
<dbReference type="EMBL" id="UKUT01000001">
    <property type="protein sequence ID" value="SYH25135.1"/>
    <property type="molecule type" value="Genomic_DNA"/>
</dbReference>
<evidence type="ECO:0000313" key="15">
    <source>
        <dbReference type="EMBL" id="NGN70859.1"/>
    </source>
</evidence>
<dbReference type="EMBL" id="RDAM01000001">
    <property type="protein sequence ID" value="RRF08486.1"/>
    <property type="molecule type" value="Genomic_DNA"/>
</dbReference>
<reference evidence="17 47" key="2">
    <citation type="journal article" date="2017" name="J. Infect. Dis.">
        <title>An Analysis of the Epidemic of Klebsiella pneumoniae Carbapenemase-Producing K. pneumoniae: Convergence of Two Evolutionary Mechanisms Creates the Perfect Storm.</title>
        <authorList>
            <person name="Rojas L.J."/>
            <person name="Weinstock G.M."/>
            <person name="De La Cadena E."/>
            <person name="Diaz L."/>
            <person name="Rios R."/>
            <person name="Hanson B.M."/>
            <person name="Brown J.S."/>
            <person name="Vats P."/>
            <person name="Phillips D.S."/>
            <person name="Nguyen H."/>
            <person name="Hujer K.M."/>
            <person name="Correa A."/>
            <person name="Adams M.D."/>
            <person name="Perez F."/>
            <person name="Sodergren E."/>
            <person name="Narechania A."/>
            <person name="Planet P.J."/>
            <person name="Villegas M.V."/>
            <person name="Bonomo R.A."/>
            <person name="Arias C.A."/>
        </authorList>
    </citation>
    <scope>NUCLEOTIDE SEQUENCE [LARGE SCALE GENOMIC DNA]</scope>
    <source>
        <strain evidence="17 47">COL-Kpn30</strain>
    </source>
</reference>
<evidence type="ECO:0000313" key="63">
    <source>
        <dbReference type="Proteomes" id="UP000275975"/>
    </source>
</evidence>
<dbReference type="Gene3D" id="3.40.190.10">
    <property type="entry name" value="Periplasmic binding protein-like II"/>
    <property type="match status" value="2"/>
</dbReference>
<evidence type="ECO:0000313" key="39">
    <source>
        <dbReference type="EMBL" id="SYR30004.1"/>
    </source>
</evidence>
<evidence type="ECO:0000313" key="34">
    <source>
        <dbReference type="EMBL" id="SVS26405.1"/>
    </source>
</evidence>
<dbReference type="EMBL" id="CP063008">
    <property type="protein sequence ID" value="QOU50588.1"/>
    <property type="molecule type" value="Genomic_DNA"/>
</dbReference>
<evidence type="ECO:0000313" key="41">
    <source>
        <dbReference type="EMBL" id="VCV72637.1"/>
    </source>
</evidence>
<evidence type="ECO:0000313" key="58">
    <source>
        <dbReference type="Proteomes" id="UP000258798"/>
    </source>
</evidence>
<reference evidence="28 50" key="8">
    <citation type="submission" date="2018-07" db="EMBL/GenBank/DDBJ databases">
        <authorList>
            <consortium name="Pathogen Informatics"/>
        </authorList>
    </citation>
    <scope>NUCLEOTIDE SEQUENCE [LARGE SCALE GENOMIC DNA]</scope>
    <source>
        <strain evidence="28 50">4300STDY6470422</strain>
        <strain evidence="42 65">5012STDY7312589</strain>
        <strain evidence="43 67">5012STDY7626430</strain>
        <strain evidence="37 55">EuSCAPE_AT002</strain>
        <strain evidence="33 59">EuSCAPE_GR003</strain>
        <strain evidence="34 61">EuSCAPE_GR114</strain>
        <strain evidence="39 56">EuSCAPE_HU047</strain>
        <strain evidence="38 57">EuSCAPE_IT093</strain>
        <strain evidence="36 58">EuSCAPE_TR125</strain>
        <strain evidence="35 60">EuSCAPE_UK014</strain>
        <strain evidence="45">k480</strain>
        <strain evidence="26">K480</strain>
    </source>
</reference>
<dbReference type="OMA" id="AKAYWAK"/>
<evidence type="ECO:0000313" key="12">
    <source>
        <dbReference type="EMBL" id="MRL37806.1"/>
    </source>
</evidence>
<dbReference type="Proteomes" id="UP000468995">
    <property type="component" value="Unassembled WGS sequence"/>
</dbReference>
<dbReference type="EMBL" id="JAAKYD010000001">
    <property type="protein sequence ID" value="NGN70859.1"/>
    <property type="molecule type" value="Genomic_DNA"/>
</dbReference>
<evidence type="ECO:0000313" key="65">
    <source>
        <dbReference type="Proteomes" id="UP000294876"/>
    </source>
</evidence>
<dbReference type="EMBL" id="QOHW01000019">
    <property type="protein sequence ID" value="RBZ19156.1"/>
    <property type="molecule type" value="Genomic_DNA"/>
</dbReference>
<evidence type="ECO:0000256" key="1">
    <source>
        <dbReference type="ARBA" id="ARBA00004418"/>
    </source>
</evidence>
<reference evidence="41 62" key="10">
    <citation type="submission" date="2018-10" db="EMBL/GenBank/DDBJ databases">
        <authorList>
            <person name="Noll B N."/>
        </authorList>
    </citation>
    <scope>NUCLEOTIDE SEQUENCE [LARGE SCALE GENOMIC DNA]</scope>
    <source>
        <strain evidence="41">Kpneu006</strain>
    </source>
</reference>
<dbReference type="Proteomes" id="UP000258673">
    <property type="component" value="Unassembled WGS sequence"/>
</dbReference>
<dbReference type="EMBL" id="UAWN01000004">
    <property type="protein sequence ID" value="SQC09091.1"/>
    <property type="molecule type" value="Genomic_DNA"/>
</dbReference>
<dbReference type="Proteomes" id="UP000258905">
    <property type="component" value="Unassembled WGS sequence"/>
</dbReference>
<reference evidence="13 70" key="15">
    <citation type="submission" date="2019-07" db="EMBL/GenBank/DDBJ databases">
        <title>Genome sequence of OXA-232-producing Klebsiella pneumoniae ST23 from septicemic neonate.</title>
        <authorList>
            <person name="Mukherjee S."/>
            <person name="Naha S."/>
            <person name="Bhadury P."/>
            <person name="Basu S."/>
        </authorList>
    </citation>
    <scope>NUCLEOTIDE SEQUENCE [LARGE SCALE GENOMIC DNA]</scope>
    <source>
        <strain evidence="13 70">EN5275</strain>
    </source>
</reference>
<dbReference type="PANTHER" id="PTHR35936">
    <property type="entry name" value="MEMBRANE-BOUND LYTIC MUREIN TRANSGLYCOSYLASE F"/>
    <property type="match status" value="1"/>
</dbReference>
<dbReference type="Proteomes" id="UP000283322">
    <property type="component" value="Unassembled WGS sequence"/>
</dbReference>
<dbReference type="EMBL" id="VINI01000002">
    <property type="protein sequence ID" value="MSS29965.1"/>
    <property type="molecule type" value="Genomic_DNA"/>
</dbReference>
<dbReference type="Proteomes" id="UP000479475">
    <property type="component" value="Unassembled WGS sequence"/>
</dbReference>
<evidence type="ECO:0000313" key="11">
    <source>
        <dbReference type="EMBL" id="MRJ94713.1"/>
    </source>
</evidence>
<reference evidence="22" key="9">
    <citation type="submission" date="2018-08" db="EMBL/GenBank/DDBJ databases">
        <title>Klebsiella pneumoniae genome sequencing and assembly.</title>
        <authorList>
            <person name="Martins R.C.R."/>
            <person name="Perdigao-Neto L.V."/>
            <person name="Costa S.F."/>
            <person name="Levin A.S.S."/>
        </authorList>
    </citation>
    <scope>NUCLEOTIDE SEQUENCE</scope>
    <source>
        <strain evidence="22">BC_5001</strain>
    </source>
</reference>
<evidence type="ECO:0000313" key="38">
    <source>
        <dbReference type="EMBL" id="SYH25135.1"/>
    </source>
</evidence>
<dbReference type="EMBL" id="PCFF01000026">
    <property type="protein sequence ID" value="PVU60998.1"/>
    <property type="molecule type" value="Genomic_DNA"/>
</dbReference>
<dbReference type="EMBL" id="ULCI01000002">
    <property type="protein sequence ID" value="SYR30004.1"/>
    <property type="molecule type" value="Genomic_DNA"/>
</dbReference>
<dbReference type="EMBL" id="SMTN01000012">
    <property type="protein sequence ID" value="TDJ99650.1"/>
    <property type="molecule type" value="Genomic_DNA"/>
</dbReference>
<reference evidence="25" key="11">
    <citation type="submission" date="2018-10" db="EMBL/GenBank/DDBJ databases">
        <authorList>
            <person name="Fan Y."/>
            <person name="Timp W."/>
            <person name="Bergman Y."/>
            <person name="Tamma P."/>
            <person name="Simner P."/>
        </authorList>
    </citation>
    <scope>NUCLEOTIDE SEQUENCE</scope>
    <source>
        <strain evidence="25">KLPN_104</strain>
    </source>
</reference>
<dbReference type="Proteomes" id="UP000234439">
    <property type="component" value="Unassembled WGS sequence"/>
</dbReference>
<dbReference type="Proteomes" id="UP000251088">
    <property type="component" value="Unassembled WGS sequence"/>
</dbReference>
<evidence type="ECO:0000313" key="74">
    <source>
        <dbReference type="Proteomes" id="UP000595568"/>
    </source>
</evidence>
<evidence type="ECO:0000256" key="4">
    <source>
        <dbReference type="ARBA" id="ARBA00022729"/>
    </source>
</evidence>
<evidence type="ECO:0000256" key="3">
    <source>
        <dbReference type="ARBA" id="ARBA00022448"/>
    </source>
</evidence>
<dbReference type="KEGG" id="kpne:KU54_019735"/>
<evidence type="ECO:0000313" key="35">
    <source>
        <dbReference type="EMBL" id="SWF75596.1"/>
    </source>
</evidence>
<reference evidence="49 51" key="5">
    <citation type="submission" date="2018-06" db="EMBL/GenBank/DDBJ databases">
        <authorList>
            <consortium name="Pathogen Informatics"/>
            <person name="Doyle S."/>
        </authorList>
    </citation>
    <scope>NUCLEOTIDE SEQUENCE [LARGE SCALE GENOMIC DNA]</scope>
    <source>
        <strain evidence="32 54">NCTC11679</strain>
        <strain evidence="31 53">NCTC204</strain>
        <strain evidence="30 51">NCTC8849</strain>
        <strain evidence="27 49">NCTC9128</strain>
        <strain evidence="29 52">NCTC9637</strain>
    </source>
</reference>
<feature type="chain" id="PRO_5015028618" evidence="7">
    <location>
        <begin position="20"/>
        <end position="258"/>
    </location>
</feature>
<dbReference type="Proteomes" id="UP000257587">
    <property type="component" value="Unassembled WGS sequence"/>
</dbReference>
<dbReference type="Proteomes" id="UP000259364">
    <property type="component" value="Unassembled WGS sequence"/>
</dbReference>
<protein>
    <submittedName>
        <fullName evidence="16">ABC transporter substrate-binding protein</fullName>
    </submittedName>
    <submittedName>
        <fullName evidence="26">Histidine ABC transporter</fullName>
    </submittedName>
    <submittedName>
        <fullName evidence="41">Histidine-binding periplasmic protein</fullName>
    </submittedName>
    <submittedName>
        <fullName evidence="11">Transporter substrate-binding domain-containing protein</fullName>
    </submittedName>
</protein>
<dbReference type="Proteomes" id="UP000255239">
    <property type="component" value="Unassembled WGS sequence"/>
</dbReference>
<evidence type="ECO:0000313" key="45">
    <source>
        <dbReference type="Proteomes" id="UP000077826"/>
    </source>
</evidence>
<dbReference type="Proteomes" id="UP000253559">
    <property type="component" value="Unassembled WGS sequence"/>
</dbReference>
<evidence type="ECO:0000313" key="32">
    <source>
        <dbReference type="EMBL" id="STV68406.1"/>
    </source>
</evidence>
<dbReference type="Proteomes" id="UP000532829">
    <property type="component" value="Chromosome"/>
</dbReference>
<dbReference type="Proteomes" id="UP000376235">
    <property type="component" value="Unassembled WGS sequence"/>
</dbReference>
<dbReference type="Proteomes" id="UP000439817">
    <property type="component" value="Chromosome"/>
</dbReference>
<name>A0A081IRK9_KLEPN</name>
<reference evidence="19 68" key="18">
    <citation type="journal article" date="2020" name="Antibiotics">
        <title>Molecular Typing, Characterization of Antimicrobial Resistance, Virulence Profiling and Analysis of Whole-Genome Sequence of Clinical Klebsiella pneumoniae Isolates.</title>
        <authorList>
            <person name="Shelenkov A."/>
            <person name="Mikhaylova Y."/>
            <person name="Yanushevich Y."/>
            <person name="Samoilov A."/>
            <person name="Petrova L."/>
            <person name="Fomina V."/>
            <person name="Gusarov V."/>
            <person name="Zamyatin M."/>
            <person name="Shagin D."/>
            <person name="Akimkin V."/>
        </authorList>
    </citation>
    <scope>NUCLEOTIDE SEQUENCE [LARGE SCALE GENOMIC DNA]</scope>
    <source>
        <strain evidence="19 68">CriePir120</strain>
    </source>
</reference>
<dbReference type="EMBL" id="CP068602">
    <property type="protein sequence ID" value="QQZ70376.1"/>
    <property type="molecule type" value="Genomic_DNA"/>
</dbReference>
<evidence type="ECO:0000313" key="67">
    <source>
        <dbReference type="Proteomes" id="UP000376235"/>
    </source>
</evidence>
<dbReference type="Proteomes" id="UP000254799">
    <property type="component" value="Unassembled WGS sequence"/>
</dbReference>
<dbReference type="KEGG" id="kpnu:LI86_19565"/>
<dbReference type="Proteomes" id="UP000255192">
    <property type="component" value="Unassembled WGS sequence"/>
</dbReference>
<evidence type="ECO:0000313" key="61">
    <source>
        <dbReference type="Proteomes" id="UP000259497"/>
    </source>
</evidence>
<dbReference type="Proteomes" id="UP000258798">
    <property type="component" value="Unassembled WGS sequence"/>
</dbReference>
<reference evidence="20 73" key="20">
    <citation type="submission" date="2020-12" db="EMBL/GenBank/DDBJ databases">
        <title>The complete genome of Klebsiella pneumoniae strain 090374.</title>
        <authorList>
            <person name="Wei L."/>
            <person name="Wen H."/>
            <person name="Liu L."/>
            <person name="Feng Y."/>
            <person name="Zong Z."/>
        </authorList>
    </citation>
    <scope>NUCLEOTIDE SEQUENCE [LARGE SCALE GENOMIC DNA]</scope>
    <source>
        <strain evidence="20 73">WCHKP090374</strain>
    </source>
</reference>
<dbReference type="EMBL" id="JAUUIA010000039">
    <property type="protein sequence ID" value="MDP0970718.1"/>
    <property type="molecule type" value="Genomic_DNA"/>
</dbReference>
<dbReference type="EMBL" id="WJWF01000023">
    <property type="protein sequence ID" value="MRL37806.1"/>
    <property type="molecule type" value="Genomic_DNA"/>
</dbReference>
<evidence type="ECO:0000313" key="52">
    <source>
        <dbReference type="Proteomes" id="UP000255099"/>
    </source>
</evidence>
<dbReference type="EMBL" id="UJRG01000002">
    <property type="protein sequence ID" value="SWT09088.1"/>
    <property type="molecule type" value="Genomic_DNA"/>
</dbReference>
<evidence type="ECO:0000313" key="22">
    <source>
        <dbReference type="EMBL" id="RBZ19156.1"/>
    </source>
</evidence>
<evidence type="ECO:0000313" key="23">
    <source>
        <dbReference type="EMBL" id="RDT88632.1"/>
    </source>
</evidence>
<evidence type="ECO:0000313" key="68">
    <source>
        <dbReference type="Proteomes" id="UP000439817"/>
    </source>
</evidence>
<dbReference type="EMBL" id="WNPO01000020">
    <property type="protein sequence ID" value="MUA40760.1"/>
    <property type="molecule type" value="Genomic_DNA"/>
</dbReference>
<dbReference type="EMBL" id="UWVH01000001">
    <property type="protein sequence ID" value="VCV72637.1"/>
    <property type="molecule type" value="Genomic_DNA"/>
</dbReference>
<reference evidence="11 69" key="17">
    <citation type="submission" date="2019-11" db="EMBL/GenBank/DDBJ databases">
        <title>Molecular typing, antibiotic resistance determination and virulence profiling for 36 multidrug-resistant clinical Klebsiella pneumoniae isolates using second- and third-generation sequencing.</title>
        <authorList>
            <person name="Shelenkov A."/>
            <person name="Mikhaylova Y."/>
            <person name="Yanushevich Y."/>
            <person name="Samoilov A."/>
            <person name="Petrova L."/>
            <person name="Fomina V."/>
            <person name="Gusarov V."/>
            <person name="Zamyatin M."/>
            <person name="Shagin D."/>
        </authorList>
    </citation>
    <scope>NUCLEOTIDE SEQUENCE [LARGE SCALE GENOMIC DNA]</scope>
    <source>
        <strain evidence="12">CriePir115</strain>
        <strain evidence="11 69">CriePir226</strain>
    </source>
</reference>
<dbReference type="InterPro" id="IPR005768">
    <property type="entry name" value="Lys_Arg_Orn-bd"/>
</dbReference>
<evidence type="ECO:0000313" key="46">
    <source>
        <dbReference type="Proteomes" id="UP000196447"/>
    </source>
</evidence>
<reference evidence="21 74" key="21">
    <citation type="submission" date="2021-01" db="EMBL/GenBank/DDBJ databases">
        <title>Genome sequencing of apramycin resistant K. pneumoniae.</title>
        <authorList>
            <person name="Chen L."/>
            <person name="Kreiswirth B."/>
        </authorList>
    </citation>
    <scope>NUCLEOTIDE SEQUENCE [LARGE SCALE GENOMIC DNA]</scope>
    <source>
        <strain evidence="21 74">59493</strain>
    </source>
</reference>
<proteinExistence type="inferred from homology"/>
<accession>A0A081IRK9</accession>
<evidence type="ECO:0000313" key="24">
    <source>
        <dbReference type="EMBL" id="ROH01954.1"/>
    </source>
</evidence>
<evidence type="ECO:0000313" key="62">
    <source>
        <dbReference type="Proteomes" id="UP000269921"/>
    </source>
</evidence>
<comment type="subcellular location">
    <subcellularLocation>
        <location evidence="1">Periplasm</location>
    </subcellularLocation>
</comment>
<accession>A0A4V0HEJ3</accession>
<organism evidence="16 46">
    <name type="scientific">Klebsiella pneumoniae</name>
    <dbReference type="NCBI Taxonomy" id="573"/>
    <lineage>
        <taxon>Bacteria</taxon>
        <taxon>Pseudomonadati</taxon>
        <taxon>Pseudomonadota</taxon>
        <taxon>Gammaproteobacteria</taxon>
        <taxon>Enterobacterales</taxon>
        <taxon>Enterobacteriaceae</taxon>
        <taxon>Klebsiella/Raoultella group</taxon>
        <taxon>Klebsiella</taxon>
        <taxon>Klebsiella pneumoniae complex</taxon>
    </lineage>
</organism>
<evidence type="ECO:0000313" key="9">
    <source>
        <dbReference type="EMBL" id="KII07636.1"/>
    </source>
</evidence>
<dbReference type="Proteomes" id="UP000255099">
    <property type="component" value="Unassembled WGS sequence"/>
</dbReference>
<sequence length="258" mass="28172">MKKSLLLWLALMASTSALAEGGKEIRFGVDPTFAPFEWKDPQGKLAGFDIDLGNAICQQLQAKCVWVESNFDGIIPALKARKFDAILSGMYMTEKRKAQIAFSDKLYNGPVFLVARKNTLQGNTPEQLKGKTIGVEQGSAQETYVNQHWRPQGINIVAYQGADSVVRDLESGRIDGAVLSGMMADYSFLQQPQGKEFAFVGGHLQDDTLFGAGAAIGLRKDDEALRQEINGAIAKILADGTYKKLAGKYFSFDVYSGT</sequence>
<reference evidence="24 64" key="12">
    <citation type="submission" date="2018-10" db="EMBL/GenBank/DDBJ databases">
        <authorList>
            <person name="Vanduin D."/>
            <person name="Fouts D."/>
            <person name="Wright M."/>
            <person name="Sutton G."/>
            <person name="Nguyen K."/>
            <person name="Kreiswirth B."/>
            <person name="Chen L."/>
            <person name="Rojas L."/>
            <person name="Hujer A."/>
            <person name="Hujer K."/>
            <person name="Bonomo R."/>
            <person name="Adams M."/>
        </authorList>
    </citation>
    <scope>NUCLEOTIDE SEQUENCE [LARGE SCALE GENOMIC DNA]</scope>
    <source>
        <strain evidence="24 64">CRK0165</strain>
    </source>
</reference>
<dbReference type="Proteomes" id="UP000294951">
    <property type="component" value="Unassembled WGS sequence"/>
</dbReference>
<evidence type="ECO:0000313" key="19">
    <source>
        <dbReference type="EMBL" id="QOU50588.1"/>
    </source>
</evidence>
<evidence type="ECO:0000313" key="20">
    <source>
        <dbReference type="EMBL" id="QQL35027.1"/>
    </source>
</evidence>
<evidence type="ECO:0000313" key="53">
    <source>
        <dbReference type="Proteomes" id="UP000255192"/>
    </source>
</evidence>
<dbReference type="CDD" id="cd13703">
    <property type="entry name" value="PBP2_HisJ_LAO"/>
    <property type="match status" value="1"/>
</dbReference>
<evidence type="ECO:0000313" key="17">
    <source>
        <dbReference type="EMBL" id="PLE28794.1"/>
    </source>
</evidence>
<comment type="similarity">
    <text evidence="2 6">Belongs to the bacterial solute-binding protein 3 family.</text>
</comment>
<evidence type="ECO:0000313" key="51">
    <source>
        <dbReference type="Proteomes" id="UP000254799"/>
    </source>
</evidence>
<dbReference type="EMBL" id="UIXM01000009">
    <property type="protein sequence ID" value="SVS26405.1"/>
    <property type="molecule type" value="Genomic_DNA"/>
</dbReference>
<reference evidence="23" key="6">
    <citation type="submission" date="2018-07" db="EMBL/GenBank/DDBJ databases">
        <title>Draft genome sequence of Klebsiella pneumoniae K293.</title>
        <authorList>
            <person name="He F."/>
        </authorList>
    </citation>
    <scope>NUCLEOTIDE SEQUENCE</scope>
    <source>
        <strain evidence="23">K293</strain>
    </source>
</reference>
<evidence type="ECO:0000313" key="30">
    <source>
        <dbReference type="EMBL" id="STT53103.1"/>
    </source>
</evidence>
<evidence type="ECO:0000313" key="44">
    <source>
        <dbReference type="Proteomes" id="UP000031820"/>
    </source>
</evidence>
<reference evidence="40 66" key="14">
    <citation type="submission" date="2019-03" db="EMBL/GenBank/DDBJ databases">
        <title>Multidrug-Resistant Klebsiella pneumoniae Clinical Bloodstream Isolates in Shanghai, China.</title>
        <authorList>
            <person name="Wang S."/>
        </authorList>
    </citation>
    <scope>NUCLEOTIDE SEQUENCE [LARGE SCALE GENOMIC DNA]</scope>
    <source>
        <strain evidence="40 66">RJ1071</strain>
    </source>
</reference>
<evidence type="ECO:0000313" key="14">
    <source>
        <dbReference type="EMBL" id="MUA40760.1"/>
    </source>
</evidence>
<evidence type="ECO:0000313" key="40">
    <source>
        <dbReference type="EMBL" id="TDJ99650.1"/>
    </source>
</evidence>
<dbReference type="EMBL" id="CP066534">
    <property type="protein sequence ID" value="QQL35027.1"/>
    <property type="molecule type" value="Genomic_DNA"/>
</dbReference>
<dbReference type="InterPro" id="IPR018313">
    <property type="entry name" value="SBP_3_CS"/>
</dbReference>
<dbReference type="Proteomes" id="UP000196447">
    <property type="component" value="Unassembled WGS sequence"/>
</dbReference>
<evidence type="ECO:0000313" key="57">
    <source>
        <dbReference type="Proteomes" id="UP000258673"/>
    </source>
</evidence>
<dbReference type="Proteomes" id="UP000595568">
    <property type="component" value="Chromosome"/>
</dbReference>
<evidence type="ECO:0000313" key="55">
    <source>
        <dbReference type="Proteomes" id="UP000257587"/>
    </source>
</evidence>
<evidence type="ECO:0000313" key="28">
    <source>
        <dbReference type="EMBL" id="SSK38698.1"/>
    </source>
</evidence>
<dbReference type="Proteomes" id="UP000294876">
    <property type="component" value="Unassembled WGS sequence"/>
</dbReference>
<evidence type="ECO:0000259" key="8">
    <source>
        <dbReference type="SMART" id="SM00062"/>
    </source>
</evidence>
<evidence type="ECO:0000313" key="49">
    <source>
        <dbReference type="Proteomes" id="UP000251088"/>
    </source>
</evidence>
<evidence type="ECO:0000313" key="18">
    <source>
        <dbReference type="EMBL" id="PVU60998.1"/>
    </source>
</evidence>
<gene>
    <name evidence="26" type="primary">hisJ_2</name>
    <name evidence="27" type="synonym">hisJ_1</name>
    <name evidence="29" type="synonym">hisJ_3</name>
    <name evidence="16" type="ORF">B5L96_20870</name>
    <name evidence="17" type="ORF">B6I68_05320</name>
    <name evidence="41" type="ORF">BANRA_00453</name>
    <name evidence="24" type="ORF">BL124_00004755</name>
    <name evidence="18" type="ORF">CP554_19615</name>
    <name evidence="22" type="ORF">DM078_21090</name>
    <name evidence="23" type="ORF">DW286_18620</name>
    <name evidence="40" type="ORF">E1814_14645</name>
    <name evidence="25" type="ORF">EAO17_20920</name>
    <name evidence="13" type="ORF">FME62_04075</name>
    <name evidence="15" type="ORF">G4V31_01750</name>
    <name evidence="11" type="ORF">GJJ01_01895</name>
    <name evidence="19" type="ORF">GJJ08_019910</name>
    <name evidence="12" type="ORF">GJJ18_20465</name>
    <name evidence="14" type="ORF">GNF00_12935</name>
    <name evidence="20" type="ORF">H3G96_007380</name>
    <name evidence="21" type="ORF">JMZ77_19560</name>
    <name evidence="9" type="ORF">LS45_03500</name>
    <name evidence="32" type="ORF">NCTC11679_04171</name>
    <name evidence="31" type="ORF">NCTC204_00163</name>
    <name evidence="30" type="ORF">NCTC8849_01656</name>
    <name evidence="27" type="ORF">NCTC9128_01048</name>
    <name evidence="29" type="ORF">NCTC9637_05043</name>
    <name evidence="10" type="ORF">Q6294_27340</name>
    <name evidence="42" type="ORF">SAMEA104567804_04679</name>
    <name evidence="26" type="ORF">SAMEA2273558_04141</name>
    <name evidence="37" type="ORF">SAMEA3499874_02505</name>
    <name evidence="38" type="ORF">SAMEA3515122_00618</name>
    <name evidence="39" type="ORF">SAMEA3538828_00710</name>
    <name evidence="33" type="ORF">SAMEA3649591_04499</name>
    <name evidence="34" type="ORF">SAMEA3649733_03093</name>
    <name evidence="35" type="ORF">SAMEA3720909_04212</name>
    <name evidence="36" type="ORF">SAMEA3729652_01244</name>
    <name evidence="28" type="ORF">SAMEA4364603_02787</name>
    <name evidence="43" type="ORF">SAMEA4873632_02517</name>
</gene>
<dbReference type="RefSeq" id="WP_002892707.1">
    <property type="nucleotide sequence ID" value="NZ_ABLUVU020000005.1"/>
</dbReference>
<dbReference type="Proteomes" id="UP000254657">
    <property type="component" value="Unassembled WGS sequence"/>
</dbReference>
<evidence type="ECO:0000313" key="56">
    <source>
        <dbReference type="Proteomes" id="UP000258253"/>
    </source>
</evidence>
<dbReference type="Proteomes" id="UP000275975">
    <property type="component" value="Unassembled WGS sequence"/>
</dbReference>
<evidence type="ECO:0000313" key="33">
    <source>
        <dbReference type="EMBL" id="SVN66448.1"/>
    </source>
</evidence>
<reference evidence="25 63" key="13">
    <citation type="journal article" date="2019" name="Antimicrob. Agents Chemother.">
        <title>Applying Rapid Whole Genome Sequencing to Predict Phenotypic Antimicrobial Susceptibility Testing Results Among Carbapenem-Resistant Klebsiella pneumoniae Clinical Isolates.</title>
        <authorList>
            <person name="Tamma P.D."/>
            <person name="Fan Y."/>
            <person name="Bergman Y."/>
            <person name="Pertea G."/>
            <person name="Kazmi A."/>
            <person name="Lewis S."/>
            <person name="Carroll K.C."/>
            <person name="Schatz M.C."/>
            <person name="Timp W."/>
            <person name="Simner P.J."/>
        </authorList>
    </citation>
    <scope>NUCLEOTIDE SEQUENCE [LARGE SCALE GENOMIC DNA]</scope>
    <source>
        <strain evidence="25 63">KLPN_104</strain>
    </source>
</reference>
<dbReference type="PANTHER" id="PTHR35936:SF13">
    <property type="entry name" value="HISTIDINE-BINDING PERIPLASMIC PROTEIN"/>
    <property type="match status" value="1"/>
</dbReference>
<dbReference type="Proteomes" id="UP000252603">
    <property type="component" value="Unassembled WGS sequence"/>
</dbReference>
<dbReference type="EMBL" id="CAAHCC010000004">
    <property type="protein sequence ID" value="VGK88465.1"/>
    <property type="molecule type" value="Genomic_DNA"/>
</dbReference>
<dbReference type="EMBL" id="UKAW01000005">
    <property type="protein sequence ID" value="SXG15270.1"/>
    <property type="molecule type" value="Genomic_DNA"/>
</dbReference>
<dbReference type="EMBL" id="UGMD01000002">
    <property type="protein sequence ID" value="STU66413.1"/>
    <property type="molecule type" value="Genomic_DNA"/>
</dbReference>
<keyword evidence="3" id="KW-0813">Transport</keyword>
<dbReference type="GeneID" id="93274562"/>
<evidence type="ECO:0000313" key="43">
    <source>
        <dbReference type="EMBL" id="VGK88465.1"/>
    </source>
</evidence>
<evidence type="ECO:0000313" key="37">
    <source>
        <dbReference type="EMBL" id="SXG15270.1"/>
    </source>
</evidence>
<dbReference type="EMBL" id="UJHH01000022">
    <property type="protein sequence ID" value="SWF75596.1"/>
    <property type="molecule type" value="Genomic_DNA"/>
</dbReference>
<dbReference type="Proteomes" id="UP000031820">
    <property type="component" value="Unassembled WGS sequence"/>
</dbReference>
<evidence type="ECO:0000313" key="29">
    <source>
        <dbReference type="EMBL" id="STT50062.1"/>
    </source>
</evidence>
<evidence type="ECO:0000313" key="42">
    <source>
        <dbReference type="EMBL" id="VGD37397.1"/>
    </source>
</evidence>
<evidence type="ECO:0000313" key="21">
    <source>
        <dbReference type="EMBL" id="QQZ70376.1"/>
    </source>
</evidence>
<evidence type="ECO:0000313" key="60">
    <source>
        <dbReference type="Proteomes" id="UP000259364"/>
    </source>
</evidence>
<evidence type="ECO:0000256" key="6">
    <source>
        <dbReference type="RuleBase" id="RU003744"/>
    </source>
</evidence>
<dbReference type="EMBL" id="FLDK01000011">
    <property type="protein sequence ID" value="SAT48455.1"/>
    <property type="molecule type" value="Genomic_DNA"/>
</dbReference>
<evidence type="ECO:0000313" key="50">
    <source>
        <dbReference type="Proteomes" id="UP000252603"/>
    </source>
</evidence>
<evidence type="ECO:0000313" key="47">
    <source>
        <dbReference type="Proteomes" id="UP000234439"/>
    </source>
</evidence>
<dbReference type="EMBL" id="UFEU01000007">
    <property type="protein sequence ID" value="SSK38698.1"/>
    <property type="molecule type" value="Genomic_DNA"/>
</dbReference>
<evidence type="ECO:0000313" key="70">
    <source>
        <dbReference type="Proteomes" id="UP000468995"/>
    </source>
</evidence>
<evidence type="ECO:0000313" key="72">
    <source>
        <dbReference type="Proteomes" id="UP000485085"/>
    </source>
</evidence>
<dbReference type="EMBL" id="MPYG04000047">
    <property type="protein sequence ID" value="ROH01954.1"/>
    <property type="molecule type" value="Genomic_DNA"/>
</dbReference>
<dbReference type="EMBL" id="NCMJ01000027">
    <property type="protein sequence ID" value="PLE28794.1"/>
    <property type="molecule type" value="Genomic_DNA"/>
</dbReference>
<evidence type="ECO:0000313" key="64">
    <source>
        <dbReference type="Proteomes" id="UP000283322"/>
    </source>
</evidence>
<dbReference type="EMBL" id="QRCF01000022">
    <property type="protein sequence ID" value="RDT88632.1"/>
    <property type="molecule type" value="Genomic_DNA"/>
</dbReference>
<feature type="signal peptide" evidence="7">
    <location>
        <begin position="1"/>
        <end position="19"/>
    </location>
</feature>
<dbReference type="AlphaFoldDB" id="A0A081IRK9"/>
<evidence type="ECO:0000313" key="25">
    <source>
        <dbReference type="EMBL" id="RRF08486.1"/>
    </source>
</evidence>
<dbReference type="EMBL" id="UGLC01000002">
    <property type="protein sequence ID" value="STT53103.1"/>
    <property type="molecule type" value="Genomic_DNA"/>
</dbReference>
<reference evidence="18 48" key="4">
    <citation type="submission" date="2017-09" db="EMBL/GenBank/DDBJ databases">
        <title>Molecular Epidemiology of Livestock-Associated Methicillin Resistant Staphylococcus aureus (LA-MRSA) and Extended-Spectrum Beta-Lactamase (ESBL)-Producing Enterobacteriaceae in Pigs and Exposed Workers in Cameroon and South Africa.</title>
        <authorList>
            <person name="Founou L."/>
            <person name="Founou R.C."/>
            <person name="Allam M."/>
            <person name="Ismail A."/>
            <person name="Essack S.Y."/>
        </authorList>
    </citation>
    <scope>NUCLEOTIDE SEQUENCE [LARGE SCALE GENOMIC DNA]</scope>
    <source>
        <strain evidence="18 48">HH516E4IA</strain>
    </source>
</reference>
<evidence type="ECO:0000256" key="7">
    <source>
        <dbReference type="SAM" id="SignalP"/>
    </source>
</evidence>
<dbReference type="Proteomes" id="UP000245817">
    <property type="component" value="Unassembled WGS sequence"/>
</dbReference>
<evidence type="ECO:0000313" key="69">
    <source>
        <dbReference type="Proteomes" id="UP000441029"/>
    </source>
</evidence>
<reference evidence="9 44" key="1">
    <citation type="submission" date="2014-10" db="EMBL/GenBank/DDBJ databases">
        <title>Plasmid movement, recombination, and chromosomal integration amongst multidrug resistant commensal Escherichia coli clones within a single commercial turkey flock.</title>
        <authorList>
            <person name="Lang K."/>
            <person name="Dorn K."/>
            <person name="Danzeisen J."/>
            <person name="Johnson T."/>
        </authorList>
    </citation>
    <scope>NUCLEOTIDE SEQUENCE [LARGE SCALE GENOMIC DNA]</scope>
    <source>
        <strain evidence="9 44">UMNturkey9</strain>
    </source>
</reference>
<dbReference type="KEGG" id="kpb:FH42_23590"/>
<evidence type="ECO:0000313" key="16">
    <source>
        <dbReference type="EMBL" id="OVF68082.1"/>
    </source>
</evidence>
<evidence type="ECO:0000313" key="59">
    <source>
        <dbReference type="Proteomes" id="UP000258905"/>
    </source>
</evidence>
<reference evidence="14 72" key="16">
    <citation type="submission" date="2019-11" db="EMBL/GenBank/DDBJ databases">
        <title>Emergence of a novel subclone of carbapenem-resistant Klebsiella pneumoniae ST11 with enhanced virulence and transmissibility: a molecular epidemiological, clinical, genomic study.</title>
        <authorList>
            <person name="Zhou K."/>
        </authorList>
    </citation>
    <scope>NUCLEOTIDE SEQUENCE [LARGE SCALE GENOMIC DNA]</scope>
    <source>
        <strain evidence="14 72">KP_38044</strain>
    </source>
</reference>
<evidence type="ECO:0000313" key="13">
    <source>
        <dbReference type="EMBL" id="MSS29965.1"/>
    </source>
</evidence>
<accession>A0A0J2GCB1</accession>
<dbReference type="SUPFAM" id="SSF53850">
    <property type="entry name" value="Periplasmic binding protein-like II"/>
    <property type="match status" value="1"/>
</dbReference>
<dbReference type="Proteomes" id="UP000259497">
    <property type="component" value="Unassembled WGS sequence"/>
</dbReference>
<dbReference type="EMBL" id="WJVL01000001">
    <property type="protein sequence ID" value="MRJ94713.1"/>
    <property type="molecule type" value="Genomic_DNA"/>
</dbReference>
<evidence type="ECO:0000313" key="73">
    <source>
        <dbReference type="Proteomes" id="UP000532829"/>
    </source>
</evidence>
<evidence type="ECO:0000313" key="31">
    <source>
        <dbReference type="EMBL" id="STU66413.1"/>
    </source>
</evidence>
<dbReference type="GO" id="GO:0030288">
    <property type="term" value="C:outer membrane-bounded periplasmic space"/>
    <property type="evidence" value="ECO:0007669"/>
    <property type="project" value="InterPro"/>
</dbReference>
<reference evidence="22" key="7">
    <citation type="submission" date="2018-07" db="EMBL/GenBank/DDBJ databases">
        <authorList>
            <person name="Martins R.C."/>
            <person name="Perdigao-Neto L.V."/>
            <person name="Costa S.F."/>
            <person name="Levin A.S.S."/>
        </authorList>
    </citation>
    <scope>NUCLEOTIDE SEQUENCE</scope>
    <source>
        <strain evidence="22">BC_5001</strain>
    </source>
</reference>
<dbReference type="InterPro" id="IPR001638">
    <property type="entry name" value="Solute-binding_3/MltF_N"/>
</dbReference>
<reference evidence="10" key="22">
    <citation type="submission" date="2023-07" db="EMBL/GenBank/DDBJ databases">
        <authorList>
            <person name="Peng Z."/>
        </authorList>
    </citation>
    <scope>NUCLEOTIDE SEQUENCE</scope>
    <source>
        <strain evidence="10">KP219</strain>
    </source>
</reference>
<reference evidence="15 71" key="19">
    <citation type="submission" date="2020-02" db="EMBL/GenBank/DDBJ databases">
        <title>Klebsiella pneumoniae genome sequencing and assembly.</title>
        <authorList>
            <person name="Starkova P.S."/>
            <person name="Sulyan O.S."/>
            <person name="Likholetova D.V."/>
            <person name="Ageevets V.A."/>
            <person name="Lazareva I.V."/>
            <person name="Sopova J.V."/>
            <person name="Sidorenko S.V."/>
        </authorList>
    </citation>
    <scope>NUCLEOTIDE SEQUENCE [LARGE SCALE GENOMIC DNA]</scope>
    <source>
        <strain evidence="15 71">2429</strain>
    </source>
</reference>
<dbReference type="Proteomes" id="UP000077826">
    <property type="component" value="Unassembled WGS sequence"/>
</dbReference>
<dbReference type="EMBL" id="UGLB01000003">
    <property type="protein sequence ID" value="STT50062.1"/>
    <property type="molecule type" value="Genomic_DNA"/>
</dbReference>
<keyword evidence="4 7" id="KW-0732">Signal</keyword>
<evidence type="ECO:0000313" key="48">
    <source>
        <dbReference type="Proteomes" id="UP000245817"/>
    </source>
</evidence>
<dbReference type="EMBL" id="NDBK01000086">
    <property type="protein sequence ID" value="OVF68082.1"/>
    <property type="molecule type" value="Genomic_DNA"/>
</dbReference>
<dbReference type="Proteomes" id="UP000258253">
    <property type="component" value="Unassembled WGS sequence"/>
</dbReference>
<evidence type="ECO:0000313" key="10">
    <source>
        <dbReference type="EMBL" id="MDP0970718.1"/>
    </source>
</evidence>
<dbReference type="SMART" id="SM00062">
    <property type="entry name" value="PBPb"/>
    <property type="match status" value="1"/>
</dbReference>
<dbReference type="EMBL" id="UIUC01000023">
    <property type="protein sequence ID" value="SVN66448.1"/>
    <property type="molecule type" value="Genomic_DNA"/>
</dbReference>
<feature type="domain" description="Solute-binding protein family 3/N-terminal" evidence="8">
    <location>
        <begin position="24"/>
        <end position="253"/>
    </location>
</feature>
<evidence type="ECO:0000313" key="66">
    <source>
        <dbReference type="Proteomes" id="UP000294951"/>
    </source>
</evidence>
<evidence type="ECO:0000313" key="27">
    <source>
        <dbReference type="EMBL" id="SQC09091.1"/>
    </source>
</evidence>
<dbReference type="EMBL" id="JRRF01000003">
    <property type="protein sequence ID" value="KII07636.1"/>
    <property type="molecule type" value="Genomic_DNA"/>
</dbReference>
<dbReference type="Proteomes" id="UP001244490">
    <property type="component" value="Unassembled WGS sequence"/>
</dbReference>